<dbReference type="EMBL" id="CAJVPY010006278">
    <property type="protein sequence ID" value="CAG8659665.1"/>
    <property type="molecule type" value="Genomic_DNA"/>
</dbReference>
<feature type="compositionally biased region" description="Basic and acidic residues" evidence="1">
    <location>
        <begin position="11"/>
        <end position="24"/>
    </location>
</feature>
<name>A0A9N9H5B5_9GLOM</name>
<reference evidence="2" key="1">
    <citation type="submission" date="2021-06" db="EMBL/GenBank/DDBJ databases">
        <authorList>
            <person name="Kallberg Y."/>
            <person name="Tangrot J."/>
            <person name="Rosling A."/>
        </authorList>
    </citation>
    <scope>NUCLEOTIDE SEQUENCE</scope>
    <source>
        <strain evidence="2">MA453B</strain>
    </source>
</reference>
<keyword evidence="3" id="KW-1185">Reference proteome</keyword>
<proteinExistence type="predicted"/>
<dbReference type="OrthoDB" id="2344810at2759"/>
<comment type="caution">
    <text evidence="2">The sequence shown here is derived from an EMBL/GenBank/DDBJ whole genome shotgun (WGS) entry which is preliminary data.</text>
</comment>
<accession>A0A9N9H5B5</accession>
<evidence type="ECO:0000313" key="2">
    <source>
        <dbReference type="EMBL" id="CAG8659665.1"/>
    </source>
</evidence>
<dbReference type="AlphaFoldDB" id="A0A9N9H5B5"/>
<organism evidence="2 3">
    <name type="scientific">Dentiscutata erythropus</name>
    <dbReference type="NCBI Taxonomy" id="1348616"/>
    <lineage>
        <taxon>Eukaryota</taxon>
        <taxon>Fungi</taxon>
        <taxon>Fungi incertae sedis</taxon>
        <taxon>Mucoromycota</taxon>
        <taxon>Glomeromycotina</taxon>
        <taxon>Glomeromycetes</taxon>
        <taxon>Diversisporales</taxon>
        <taxon>Gigasporaceae</taxon>
        <taxon>Dentiscutata</taxon>
    </lineage>
</organism>
<feature type="non-terminal residue" evidence="2">
    <location>
        <position position="722"/>
    </location>
</feature>
<feature type="region of interest" description="Disordered" evidence="1">
    <location>
        <begin position="1"/>
        <end position="24"/>
    </location>
</feature>
<protein>
    <submittedName>
        <fullName evidence="2">2900_t:CDS:1</fullName>
    </submittedName>
</protein>
<evidence type="ECO:0000256" key="1">
    <source>
        <dbReference type="SAM" id="MobiDB-lite"/>
    </source>
</evidence>
<gene>
    <name evidence="2" type="ORF">DERYTH_LOCUS10641</name>
</gene>
<evidence type="ECO:0000313" key="3">
    <source>
        <dbReference type="Proteomes" id="UP000789405"/>
    </source>
</evidence>
<dbReference type="Proteomes" id="UP000789405">
    <property type="component" value="Unassembled WGS sequence"/>
</dbReference>
<sequence>MSDTQEISIKITDDSTPHDKDKEQITNDFTPHNKKKIAYVACSPKMEYVATWSIEDLSAVGWCINNNQLKHEYMIPKEKRDYDNNFKIYIDDYDDYLRYDKNFFTVSDNKFVTVFIGGWKMDAKPLFLNLPYFEMPYSEITVKFLAFLDGGDFIMITKKPTYRIYIFTQENNELIHKSAIKIESYDENNEEMFLSNGKLFMYDKNIGNITKWDIKTLSFEAHFLFDNSFDVKDIKLSDNEVLLFVYGTKTEKQLKEEPYPCVSVYSANSGIKFTTYEYEKTDDIDAVYLIASNIGARLLIVSHKQIKDEDKEDYPYEYKICDPFTNTRCVNSKKLIVDFEVSAKEVKVFEINYIIKFDKIDLNDIDSIFILSDIEKIINLIKNSPDEAAKLIEEIDNSKKEETFSKYLVTWILEYVNDAEKIILTAKSNKDDEKLDSIQIVPKLYIDFGYKDWRYVIGCDCLDNDDLAMVTIMGVFIWTVSAKDKKIELSHYWDDNGSSWYWDRQKENSDKKNIEKNSEKENIVKEKIKQLDEYIKELEKKSFKKPYFFPPSTYSSMIYYDSVFLQADSKKKVFFDELIEKHINNKFCLFLYGKNLIKVIIKEDQDMLLRKFCDGCINLIEKNDEVPDMQLFNIISHSIVEIFKKDPAFFADFIMRISLFEIRKLISDINSESWDDTKPIVSKTLKAIKDEKQESEVSEHKIQSKDEKQINQIEDMFIELKD</sequence>